<reference evidence="3" key="1">
    <citation type="submission" date="2013-08" db="EMBL/GenBank/DDBJ databases">
        <title>Intrasporangium oryzae NRRL B-24470.</title>
        <authorList>
            <person name="Liu H."/>
            <person name="Wang G."/>
        </authorList>
    </citation>
    <scope>NUCLEOTIDE SEQUENCE [LARGE SCALE GENOMIC DNA]</scope>
    <source>
        <strain evidence="3">Q5-1</strain>
    </source>
</reference>
<dbReference type="PANTHER" id="PTHR36512">
    <property type="entry name" value="D-AMINOPEPTIDASE"/>
    <property type="match status" value="1"/>
</dbReference>
<keyword evidence="3" id="KW-1185">Reference proteome</keyword>
<dbReference type="InterPro" id="IPR005321">
    <property type="entry name" value="Peptidase_S58_DmpA"/>
</dbReference>
<comment type="similarity">
    <text evidence="1">Belongs to the peptidase S58 family.</text>
</comment>
<dbReference type="Pfam" id="PF03576">
    <property type="entry name" value="Peptidase_S58"/>
    <property type="match status" value="1"/>
</dbReference>
<dbReference type="PATRIC" id="fig|584657.3.peg.1435"/>
<comment type="caution">
    <text evidence="2">The sequence shown here is derived from an EMBL/GenBank/DDBJ whole genome shotgun (WGS) entry which is preliminary data.</text>
</comment>
<gene>
    <name evidence="2" type="ORF">N864_20105</name>
</gene>
<dbReference type="GO" id="GO:0004177">
    <property type="term" value="F:aminopeptidase activity"/>
    <property type="evidence" value="ECO:0007669"/>
    <property type="project" value="TreeGrafter"/>
</dbReference>
<keyword evidence="2" id="KW-0378">Hydrolase</keyword>
<evidence type="ECO:0000313" key="2">
    <source>
        <dbReference type="EMBL" id="EWT06645.1"/>
    </source>
</evidence>
<accession>W9GKN8</accession>
<dbReference type="CDD" id="cd02252">
    <property type="entry name" value="nylC_like"/>
    <property type="match status" value="1"/>
</dbReference>
<name>W9GKN8_9MICO</name>
<evidence type="ECO:0000313" key="3">
    <source>
        <dbReference type="Proteomes" id="UP000019494"/>
    </source>
</evidence>
<organism evidence="2 3">
    <name type="scientific">Intrasporangium chromatireducens Q5-1</name>
    <dbReference type="NCBI Taxonomy" id="584657"/>
    <lineage>
        <taxon>Bacteria</taxon>
        <taxon>Bacillati</taxon>
        <taxon>Actinomycetota</taxon>
        <taxon>Actinomycetes</taxon>
        <taxon>Micrococcales</taxon>
        <taxon>Intrasporangiaceae</taxon>
        <taxon>Intrasporangium</taxon>
    </lineage>
</organism>
<proteinExistence type="inferred from homology"/>
<dbReference type="InterPro" id="IPR016117">
    <property type="entry name" value="ArgJ-like_dom_sf"/>
</dbReference>
<dbReference type="Gene3D" id="3.60.70.12">
    <property type="entry name" value="L-amino peptidase D-ALA esterase/amidase"/>
    <property type="match status" value="1"/>
</dbReference>
<dbReference type="EMBL" id="AWQS01000039">
    <property type="protein sequence ID" value="EWT06645.1"/>
    <property type="molecule type" value="Genomic_DNA"/>
</dbReference>
<dbReference type="OrthoDB" id="9808347at2"/>
<dbReference type="SUPFAM" id="SSF56266">
    <property type="entry name" value="DmpA/ArgJ-like"/>
    <property type="match status" value="1"/>
</dbReference>
<dbReference type="AlphaFoldDB" id="W9GKN8"/>
<dbReference type="Proteomes" id="UP000019494">
    <property type="component" value="Unassembled WGS sequence"/>
</dbReference>
<protein>
    <submittedName>
        <fullName evidence="2">Hydrolase</fullName>
    </submittedName>
</protein>
<dbReference type="RefSeq" id="WP_034715076.1">
    <property type="nucleotide sequence ID" value="NZ_AWQS01000039.1"/>
</dbReference>
<evidence type="ECO:0000256" key="1">
    <source>
        <dbReference type="ARBA" id="ARBA00007068"/>
    </source>
</evidence>
<sequence>MRPGATNTITDVAGIRVGHCTRDEPGWLTGSTVVVAPPGGMVAGVDVRGGGPGTRETDLLDPRNLVDRVNAILLGGGSAPGLAAADGVVDGLFDDGVGWPMGAPDRVVPIVPGAILFDLGRAGTWRNHPSATDGRAAYDLASDGPVAQGNVGAGTGAKVGGLKGGIGSASVMLESGVTVAALVVVNAVGWPIDLRTGELYAAQLGLAGEFTGVGRPSDGDLDAARERYAALPDAIPGLPGMATTIGVIATDAALTKAQCQKLAGIGHDGYARALKPVHTLFDGDTLFAVSTLERDAPELLALPALMEAGADCVARAIGHAVLAAESVDRTADGGIVMRSWRDAFPSAWRG</sequence>
<dbReference type="PANTHER" id="PTHR36512:SF3">
    <property type="entry name" value="BLR5678 PROTEIN"/>
    <property type="match status" value="1"/>
</dbReference>